<dbReference type="PROSITE" id="PS51257">
    <property type="entry name" value="PROKAR_LIPOPROTEIN"/>
    <property type="match status" value="1"/>
</dbReference>
<evidence type="ECO:0000313" key="3">
    <source>
        <dbReference type="EMBL" id="CAB4984237.1"/>
    </source>
</evidence>
<accession>A0A6J6W267</accession>
<reference evidence="1" key="1">
    <citation type="submission" date="2020-05" db="EMBL/GenBank/DDBJ databases">
        <authorList>
            <person name="Chiriac C."/>
            <person name="Salcher M."/>
            <person name="Ghai R."/>
            <person name="Kavagutti S V."/>
        </authorList>
    </citation>
    <scope>NUCLEOTIDE SEQUENCE</scope>
</reference>
<dbReference type="EMBL" id="CAFBMN010000006">
    <property type="protein sequence ID" value="CAB4896841.1"/>
    <property type="molecule type" value="Genomic_DNA"/>
</dbReference>
<dbReference type="EMBL" id="CAFAAC010000001">
    <property type="protein sequence ID" value="CAB4777193.1"/>
    <property type="molecule type" value="Genomic_DNA"/>
</dbReference>
<evidence type="ECO:0000313" key="2">
    <source>
        <dbReference type="EMBL" id="CAB4896841.1"/>
    </source>
</evidence>
<proteinExistence type="predicted"/>
<dbReference type="Gene3D" id="1.10.4030.10">
    <property type="entry name" value="Porin chaperone SurA, peptide-binding domain"/>
    <property type="match status" value="1"/>
</dbReference>
<evidence type="ECO:0000313" key="1">
    <source>
        <dbReference type="EMBL" id="CAB4777193.1"/>
    </source>
</evidence>
<dbReference type="EMBL" id="CAFBOP010000016">
    <property type="protein sequence ID" value="CAB4984237.1"/>
    <property type="molecule type" value="Genomic_DNA"/>
</dbReference>
<dbReference type="EMBL" id="CAFBPP010000006">
    <property type="protein sequence ID" value="CAB5011735.1"/>
    <property type="molecule type" value="Genomic_DNA"/>
</dbReference>
<dbReference type="AlphaFoldDB" id="A0A6J6W267"/>
<dbReference type="SUPFAM" id="SSF109998">
    <property type="entry name" value="Triger factor/SurA peptide-binding domain-like"/>
    <property type="match status" value="1"/>
</dbReference>
<dbReference type="InterPro" id="IPR027304">
    <property type="entry name" value="Trigger_fact/SurA_dom_sf"/>
</dbReference>
<evidence type="ECO:0000313" key="4">
    <source>
        <dbReference type="EMBL" id="CAB5011735.1"/>
    </source>
</evidence>
<organism evidence="1">
    <name type="scientific">freshwater metagenome</name>
    <dbReference type="NCBI Taxonomy" id="449393"/>
    <lineage>
        <taxon>unclassified sequences</taxon>
        <taxon>metagenomes</taxon>
        <taxon>ecological metagenomes</taxon>
    </lineage>
</organism>
<sequence length="202" mass="21227">MKKVLVALTIASAMILTGCSHVNVAATVGSTKITQADLQKSIDTVLAERVGTDQAGMQLQTGEDLTRGQLRFHLISVLFRQIASEAKMKVTKAEIDARRASIVKQVGGENGLPNALAGANIASVDLDAYLELLILSDKIGEAAVAAGVDKNSVNDQIQRLVAAKAAKEKIDVNPRYGKWDYAMADLVAVDSANSAVSPAATP</sequence>
<gene>
    <name evidence="1" type="ORF">UFOPK2967_00014</name>
    <name evidence="2" type="ORF">UFOPK3587_00240</name>
    <name evidence="3" type="ORF">UFOPK3984_00591</name>
    <name evidence="4" type="ORF">UFOPK4114_00291</name>
</gene>
<name>A0A6J6W267_9ZZZZ</name>
<protein>
    <submittedName>
        <fullName evidence="1">Unannotated protein</fullName>
    </submittedName>
</protein>